<accession>A0A367IL82</accession>
<evidence type="ECO:0000259" key="1">
    <source>
        <dbReference type="Pfam" id="PF07393"/>
    </source>
</evidence>
<name>A0A367IL82_RHIST</name>
<protein>
    <submittedName>
        <fullName evidence="2">Exocyst complex component 5</fullName>
    </submittedName>
</protein>
<organism evidence="2 3">
    <name type="scientific">Rhizopus stolonifer</name>
    <name type="common">Rhizopus nigricans</name>
    <dbReference type="NCBI Taxonomy" id="4846"/>
    <lineage>
        <taxon>Eukaryota</taxon>
        <taxon>Fungi</taxon>
        <taxon>Fungi incertae sedis</taxon>
        <taxon>Mucoromycota</taxon>
        <taxon>Mucoromycotina</taxon>
        <taxon>Mucoromycetes</taxon>
        <taxon>Mucorales</taxon>
        <taxon>Mucorineae</taxon>
        <taxon>Rhizopodaceae</taxon>
        <taxon>Rhizopus</taxon>
    </lineage>
</organism>
<dbReference type="PANTHER" id="PTHR12100:SF0">
    <property type="entry name" value="EXOCYST COMPLEX COMPONENT 5"/>
    <property type="match status" value="1"/>
</dbReference>
<comment type="caution">
    <text evidence="2">The sequence shown here is derived from an EMBL/GenBank/DDBJ whole genome shotgun (WGS) entry which is preliminary data.</text>
</comment>
<dbReference type="GO" id="GO:0000145">
    <property type="term" value="C:exocyst"/>
    <property type="evidence" value="ECO:0007669"/>
    <property type="project" value="TreeGrafter"/>
</dbReference>
<dbReference type="InterPro" id="IPR009976">
    <property type="entry name" value="Sec10-like"/>
</dbReference>
<evidence type="ECO:0000313" key="3">
    <source>
        <dbReference type="Proteomes" id="UP000253551"/>
    </source>
</evidence>
<feature type="non-terminal residue" evidence="2">
    <location>
        <position position="356"/>
    </location>
</feature>
<dbReference type="PANTHER" id="PTHR12100">
    <property type="entry name" value="SEC10"/>
    <property type="match status" value="1"/>
</dbReference>
<feature type="domain" description="Exocyst complex component Sec10-like alpha-helical bundle" evidence="1">
    <location>
        <begin position="1"/>
        <end position="355"/>
    </location>
</feature>
<sequence>AAIIARRLNAATKEIDNDPKARTAIEKFCESFENEILEDFNKAYADGEPRQMAHCAKVLSEFNGGTSCVQIYVNQHEFFMSNMAMDDMEQMRESEDNANLSNPDLPPPEVDTSLVKLYDDIRITVRREAGIISSVFPQPATVMQVLLQRVFAQSIQNHIEMLLLRSERYSELAYLRTLASTHAETKRLIENLKFYCDKEVPLRDAADINGLPTSASPDETLDRCMDDLFVTYTEGGRYLKKEQESLRKLFGNIVSEFLNAMQQRKITSVRNQSVLTRTLNQISSNSSGIMSPSTPSPLINDSVQYSLSGRDKESSNVVVVDENGFCLLAPDAVLSILNIHAEAIMRCVELEDAQES</sequence>
<dbReference type="InterPro" id="IPR048627">
    <property type="entry name" value="Sec10_HB"/>
</dbReference>
<dbReference type="STRING" id="4846.A0A367IL82"/>
<dbReference type="Pfam" id="PF07393">
    <property type="entry name" value="Sec10_HB"/>
    <property type="match status" value="1"/>
</dbReference>
<dbReference type="GO" id="GO:0006887">
    <property type="term" value="P:exocytosis"/>
    <property type="evidence" value="ECO:0007669"/>
    <property type="project" value="TreeGrafter"/>
</dbReference>
<gene>
    <name evidence="2" type="primary">SEC10_1</name>
    <name evidence="2" type="ORF">CU098_000469</name>
</gene>
<dbReference type="EMBL" id="PJQM01007247">
    <property type="protein sequence ID" value="RCH78435.1"/>
    <property type="molecule type" value="Genomic_DNA"/>
</dbReference>
<dbReference type="GO" id="GO:0006893">
    <property type="term" value="P:Golgi to plasma membrane transport"/>
    <property type="evidence" value="ECO:0007669"/>
    <property type="project" value="TreeGrafter"/>
</dbReference>
<dbReference type="OrthoDB" id="125856at2759"/>
<keyword evidence="3" id="KW-1185">Reference proteome</keyword>
<proteinExistence type="predicted"/>
<feature type="non-terminal residue" evidence="2">
    <location>
        <position position="1"/>
    </location>
</feature>
<reference evidence="2 3" key="1">
    <citation type="journal article" date="2018" name="G3 (Bethesda)">
        <title>Phylogenetic and Phylogenomic Definition of Rhizopus Species.</title>
        <authorList>
            <person name="Gryganskyi A.P."/>
            <person name="Golan J."/>
            <person name="Dolatabadi S."/>
            <person name="Mondo S."/>
            <person name="Robb S."/>
            <person name="Idnurm A."/>
            <person name="Muszewska A."/>
            <person name="Steczkiewicz K."/>
            <person name="Masonjones S."/>
            <person name="Liao H.L."/>
            <person name="Gajdeczka M.T."/>
            <person name="Anike F."/>
            <person name="Vuek A."/>
            <person name="Anishchenko I.M."/>
            <person name="Voigt K."/>
            <person name="de Hoog G.S."/>
            <person name="Smith M.E."/>
            <person name="Heitman J."/>
            <person name="Vilgalys R."/>
            <person name="Stajich J.E."/>
        </authorList>
    </citation>
    <scope>NUCLEOTIDE SEQUENCE [LARGE SCALE GENOMIC DNA]</scope>
    <source>
        <strain evidence="2 3">LSU 92-RS-03</strain>
    </source>
</reference>
<dbReference type="AlphaFoldDB" id="A0A367IL82"/>
<dbReference type="Proteomes" id="UP000253551">
    <property type="component" value="Unassembled WGS sequence"/>
</dbReference>
<evidence type="ECO:0000313" key="2">
    <source>
        <dbReference type="EMBL" id="RCH78435.1"/>
    </source>
</evidence>